<name>A0ABP8RYI7_9PSEU</name>
<dbReference type="Proteomes" id="UP001501598">
    <property type="component" value="Unassembled WGS sequence"/>
</dbReference>
<dbReference type="InterPro" id="IPR051120">
    <property type="entry name" value="ABC_AA/LPS_Transport"/>
</dbReference>
<feature type="transmembrane region" description="Helical" evidence="9">
    <location>
        <begin position="217"/>
        <end position="247"/>
    </location>
</feature>
<keyword evidence="12" id="KW-1185">Reference proteome</keyword>
<dbReference type="PROSITE" id="PS50893">
    <property type="entry name" value="ABC_TRANSPORTER_2"/>
    <property type="match status" value="1"/>
</dbReference>
<dbReference type="CDD" id="cd06582">
    <property type="entry name" value="TM_PBP1_LivH_like"/>
    <property type="match status" value="1"/>
</dbReference>
<accession>A0ABP8RYI7</accession>
<feature type="transmembrane region" description="Helical" evidence="9">
    <location>
        <begin position="375"/>
        <end position="395"/>
    </location>
</feature>
<dbReference type="CDD" id="cd06581">
    <property type="entry name" value="TM_PBP1_LivM_like"/>
    <property type="match status" value="1"/>
</dbReference>
<feature type="transmembrane region" description="Helical" evidence="9">
    <location>
        <begin position="402"/>
        <end position="421"/>
    </location>
</feature>
<evidence type="ECO:0000313" key="11">
    <source>
        <dbReference type="EMBL" id="GAA4554626.1"/>
    </source>
</evidence>
<feature type="transmembrane region" description="Helical" evidence="9">
    <location>
        <begin position="454"/>
        <end position="472"/>
    </location>
</feature>
<evidence type="ECO:0000256" key="4">
    <source>
        <dbReference type="ARBA" id="ARBA00022692"/>
    </source>
</evidence>
<feature type="transmembrane region" description="Helical" evidence="9">
    <location>
        <begin position="34"/>
        <end position="52"/>
    </location>
</feature>
<dbReference type="InterPro" id="IPR043428">
    <property type="entry name" value="LivM-like"/>
</dbReference>
<evidence type="ECO:0000313" key="12">
    <source>
        <dbReference type="Proteomes" id="UP001501598"/>
    </source>
</evidence>
<feature type="transmembrane region" description="Helical" evidence="9">
    <location>
        <begin position="259"/>
        <end position="277"/>
    </location>
</feature>
<dbReference type="SUPFAM" id="SSF52540">
    <property type="entry name" value="P-loop containing nucleoside triphosphate hydrolases"/>
    <property type="match status" value="1"/>
</dbReference>
<feature type="transmembrane region" description="Helical" evidence="9">
    <location>
        <begin position="7"/>
        <end position="28"/>
    </location>
</feature>
<proteinExistence type="predicted"/>
<gene>
    <name evidence="11" type="ORF">GCM10023175_52980</name>
</gene>
<dbReference type="RefSeq" id="WP_345424217.1">
    <property type="nucleotide sequence ID" value="NZ_BAABGT010000083.1"/>
</dbReference>
<keyword evidence="6" id="KW-0067">ATP-binding</keyword>
<dbReference type="PANTHER" id="PTHR45772">
    <property type="entry name" value="CONSERVED COMPONENT OF ABC TRANSPORTER FOR NATURAL AMINO ACIDS-RELATED"/>
    <property type="match status" value="1"/>
</dbReference>
<dbReference type="EMBL" id="BAABGT010000083">
    <property type="protein sequence ID" value="GAA4554626.1"/>
    <property type="molecule type" value="Genomic_DNA"/>
</dbReference>
<dbReference type="Gene3D" id="3.40.50.300">
    <property type="entry name" value="P-loop containing nucleotide triphosphate hydrolases"/>
    <property type="match status" value="1"/>
</dbReference>
<evidence type="ECO:0000256" key="3">
    <source>
        <dbReference type="ARBA" id="ARBA00022475"/>
    </source>
</evidence>
<dbReference type="Pfam" id="PF02653">
    <property type="entry name" value="BPD_transp_2"/>
    <property type="match status" value="2"/>
</dbReference>
<feature type="transmembrane region" description="Helical" evidence="9">
    <location>
        <begin position="187"/>
        <end position="205"/>
    </location>
</feature>
<dbReference type="CDD" id="cd03219">
    <property type="entry name" value="ABC_Mj1267_LivG_branched"/>
    <property type="match status" value="1"/>
</dbReference>
<comment type="subcellular location">
    <subcellularLocation>
        <location evidence="1">Cell membrane</location>
        <topology evidence="1">Multi-pass membrane protein</topology>
    </subcellularLocation>
</comment>
<sequence length="896" mass="93853">MEVIQFAILGLGVGGITALSSLGIVLIYRSTGVVNFAQGAVGLIGVLVFVAVRPTLGTLLAGIAGILTSAAIGVMMQVAVLRPLRNATQLMRTISTLAVLVILQAVVSFVFDVPIVPVEGFLPVFDFSMFGARMPSDRVLIFLIACVLTLVLWLIYRYTAFGLRSSAVAENVQTASVYGISVERVAIANWAIGSGLACLAGLLLVPITGLTADGLTLLVVPALAVALLGGFRSFPLTLIGGIVLGVVQSEVGQYVPVPGLTTAVPFIFIMLALLLRGDRISFKALAGQRFPSAGSGKVSVPTVLAWIGVALVAVWFLLPDVWVYAAIVSVAAATVLLSLVVITGYAGQLSLMQYTLAGLGALVAGNVSAHLQAPFLVSLVVAMLVALPIGLLVGLPAVRVRGVSLAVVTIGLAVTVEALVFSNEQLNGGFGGLEVDPPTVFGLEVDALLSPQRYFTVCLLVFTLLALAVTNIRRGSSGRRLLAVRTNERAASAIGINVAASKLYAFVVGSAIAAAGGVLLSFRNSRLLFEHFSPAVSTNAVAESVVGGVGWVAGPLLGAQIEPGSLLATVPNQLFGDSNKWLNLILGLLLLQMILTNPDGLASINAKLWRALRNRLRRGRPAAAPTLDLSTMVMPGHVRREPAELVVEGLTVRFGGNVAVERVDLTVRPGQILGLIGPNGAGKSTVIEAVSGFAPAAAGSVRLGGQSLDDASPHVRARRGLARTFQSLELFEDMTVLDNIRAAADRHRWVPLVADVVRPARRTLSEPAIAAIEQFGIAPHLDETPADLPFGMRRLVAIARAFAPDPQVLLLDEPAAGLGDVEKAELGRLLRDQVRAGRVGILLVEHDMDLIMSVCDEVVALESGKVIATGRPEEIRNDPEVVRAYLGVEQPVGVGD</sequence>
<evidence type="ECO:0000256" key="6">
    <source>
        <dbReference type="ARBA" id="ARBA00022840"/>
    </source>
</evidence>
<keyword evidence="8 9" id="KW-0472">Membrane</keyword>
<evidence type="ECO:0000256" key="8">
    <source>
        <dbReference type="ARBA" id="ARBA00023136"/>
    </source>
</evidence>
<keyword evidence="4 9" id="KW-0812">Transmembrane</keyword>
<evidence type="ECO:0000256" key="5">
    <source>
        <dbReference type="ARBA" id="ARBA00022741"/>
    </source>
</evidence>
<dbReference type="Pfam" id="PF00005">
    <property type="entry name" value="ABC_tran"/>
    <property type="match status" value="1"/>
</dbReference>
<keyword evidence="3" id="KW-1003">Cell membrane</keyword>
<keyword evidence="2" id="KW-0813">Transport</keyword>
<comment type="caution">
    <text evidence="11">The sequence shown here is derived from an EMBL/GenBank/DDBJ whole genome shotgun (WGS) entry which is preliminary data.</text>
</comment>
<evidence type="ECO:0000256" key="2">
    <source>
        <dbReference type="ARBA" id="ARBA00022448"/>
    </source>
</evidence>
<dbReference type="SMART" id="SM00382">
    <property type="entry name" value="AAA"/>
    <property type="match status" value="1"/>
</dbReference>
<reference evidence="12" key="1">
    <citation type="journal article" date="2019" name="Int. J. Syst. Evol. Microbiol.">
        <title>The Global Catalogue of Microorganisms (GCM) 10K type strain sequencing project: providing services to taxonomists for standard genome sequencing and annotation.</title>
        <authorList>
            <consortium name="The Broad Institute Genomics Platform"/>
            <consortium name="The Broad Institute Genome Sequencing Center for Infectious Disease"/>
            <person name="Wu L."/>
            <person name="Ma J."/>
        </authorList>
    </citation>
    <scope>NUCLEOTIDE SEQUENCE [LARGE SCALE GENOMIC DNA]</scope>
    <source>
        <strain evidence="12">JCM 17906</strain>
    </source>
</reference>
<evidence type="ECO:0000256" key="7">
    <source>
        <dbReference type="ARBA" id="ARBA00022989"/>
    </source>
</evidence>
<evidence type="ECO:0000256" key="1">
    <source>
        <dbReference type="ARBA" id="ARBA00004651"/>
    </source>
</evidence>
<dbReference type="InterPro" id="IPR001851">
    <property type="entry name" value="ABC_transp_permease"/>
</dbReference>
<feature type="transmembrane region" description="Helical" evidence="9">
    <location>
        <begin position="59"/>
        <end position="81"/>
    </location>
</feature>
<dbReference type="InterPro" id="IPR032823">
    <property type="entry name" value="BCA_ABC_TP_C"/>
</dbReference>
<dbReference type="InterPro" id="IPR027417">
    <property type="entry name" value="P-loop_NTPase"/>
</dbReference>
<feature type="transmembrane region" description="Helical" evidence="9">
    <location>
        <begin position="298"/>
        <end position="318"/>
    </location>
</feature>
<feature type="transmembrane region" description="Helical" evidence="9">
    <location>
        <begin position="139"/>
        <end position="156"/>
    </location>
</feature>
<feature type="domain" description="ABC transporter" evidence="10">
    <location>
        <begin position="645"/>
        <end position="888"/>
    </location>
</feature>
<feature type="transmembrane region" description="Helical" evidence="9">
    <location>
        <begin position="324"/>
        <end position="344"/>
    </location>
</feature>
<organism evidence="11 12">
    <name type="scientific">Pseudonocardia xishanensis</name>
    <dbReference type="NCBI Taxonomy" id="630995"/>
    <lineage>
        <taxon>Bacteria</taxon>
        <taxon>Bacillati</taxon>
        <taxon>Actinomycetota</taxon>
        <taxon>Actinomycetes</taxon>
        <taxon>Pseudonocardiales</taxon>
        <taxon>Pseudonocardiaceae</taxon>
        <taxon>Pseudonocardia</taxon>
    </lineage>
</organism>
<dbReference type="Pfam" id="PF12399">
    <property type="entry name" value="BCA_ABC_TP_C"/>
    <property type="match status" value="1"/>
</dbReference>
<protein>
    <submittedName>
        <fullName evidence="11">Branched-chain amino acid ABC transporter permease/ATP-binding protein</fullName>
    </submittedName>
</protein>
<feature type="transmembrane region" description="Helical" evidence="9">
    <location>
        <begin position="93"/>
        <end position="118"/>
    </location>
</feature>
<keyword evidence="5" id="KW-0547">Nucleotide-binding</keyword>
<evidence type="ECO:0000259" key="10">
    <source>
        <dbReference type="PROSITE" id="PS50893"/>
    </source>
</evidence>
<feature type="transmembrane region" description="Helical" evidence="9">
    <location>
        <begin position="503"/>
        <end position="522"/>
    </location>
</feature>
<keyword evidence="7 9" id="KW-1133">Transmembrane helix</keyword>
<evidence type="ECO:0000256" key="9">
    <source>
        <dbReference type="SAM" id="Phobius"/>
    </source>
</evidence>
<dbReference type="InterPro" id="IPR003593">
    <property type="entry name" value="AAA+_ATPase"/>
</dbReference>
<dbReference type="InterPro" id="IPR003439">
    <property type="entry name" value="ABC_transporter-like_ATP-bd"/>
</dbReference>